<dbReference type="EMBL" id="JBEPME010000001">
    <property type="protein sequence ID" value="MET3656252.1"/>
    <property type="molecule type" value="Genomic_DNA"/>
</dbReference>
<protein>
    <submittedName>
        <fullName evidence="1">Uncharacterized protein</fullName>
    </submittedName>
</protein>
<accession>A0ABV2K607</accession>
<dbReference type="Proteomes" id="UP001549104">
    <property type="component" value="Unassembled WGS sequence"/>
</dbReference>
<evidence type="ECO:0000313" key="2">
    <source>
        <dbReference type="Proteomes" id="UP001549104"/>
    </source>
</evidence>
<comment type="caution">
    <text evidence="1">The sequence shown here is derived from an EMBL/GenBank/DDBJ whole genome shotgun (WGS) entry which is preliminary data.</text>
</comment>
<proteinExistence type="predicted"/>
<organism evidence="1 2">
    <name type="scientific">Sporosarcina psychrophila</name>
    <name type="common">Bacillus psychrophilus</name>
    <dbReference type="NCBI Taxonomy" id="1476"/>
    <lineage>
        <taxon>Bacteria</taxon>
        <taxon>Bacillati</taxon>
        <taxon>Bacillota</taxon>
        <taxon>Bacilli</taxon>
        <taxon>Bacillales</taxon>
        <taxon>Caryophanaceae</taxon>
        <taxon>Sporosarcina</taxon>
    </lineage>
</organism>
<evidence type="ECO:0000313" key="1">
    <source>
        <dbReference type="EMBL" id="MET3656252.1"/>
    </source>
</evidence>
<dbReference type="RefSeq" id="WP_354312529.1">
    <property type="nucleotide sequence ID" value="NZ_JBEPME010000001.1"/>
</dbReference>
<sequence>MHESENIRHEIELKEMAKVVKGVRNTVGNDPFITIGILGGFTELILVELEDEDFKLMSVNGADGLHAHKSNLENLKELVKKAHKFGLTVDAYIGHPDDLYTFGIPTKTRRLAKAFSVSPAPHLPSSMVAKRDEMNLAHVAAGRKIRSVVGNNTRLYEVSTKYNEHPF</sequence>
<keyword evidence="2" id="KW-1185">Reference proteome</keyword>
<gene>
    <name evidence="1" type="ORF">ABIC55_001336</name>
</gene>
<dbReference type="Gene3D" id="3.20.20.70">
    <property type="entry name" value="Aldolase class I"/>
    <property type="match status" value="1"/>
</dbReference>
<reference evidence="1 2" key="1">
    <citation type="submission" date="2024-06" db="EMBL/GenBank/DDBJ databases">
        <title>Sorghum-associated microbial communities from plants grown in Nebraska, USA.</title>
        <authorList>
            <person name="Schachtman D."/>
        </authorList>
    </citation>
    <scope>NUCLEOTIDE SEQUENCE [LARGE SCALE GENOMIC DNA]</scope>
    <source>
        <strain evidence="1 2">1288</strain>
    </source>
</reference>
<name>A0ABV2K607_SPOPS</name>
<dbReference type="InterPro" id="IPR013785">
    <property type="entry name" value="Aldolase_TIM"/>
</dbReference>